<evidence type="ECO:0000313" key="3">
    <source>
        <dbReference type="Proteomes" id="UP001201812"/>
    </source>
</evidence>
<feature type="chain" id="PRO_5042057391" evidence="1">
    <location>
        <begin position="21"/>
        <end position="74"/>
    </location>
</feature>
<reference evidence="2" key="1">
    <citation type="submission" date="2022-01" db="EMBL/GenBank/DDBJ databases">
        <title>Genome Sequence Resource for Two Populations of Ditylenchus destructor, the Migratory Endoparasitic Phytonematode.</title>
        <authorList>
            <person name="Zhang H."/>
            <person name="Lin R."/>
            <person name="Xie B."/>
        </authorList>
    </citation>
    <scope>NUCLEOTIDE SEQUENCE</scope>
    <source>
        <strain evidence="2">BazhouSP</strain>
    </source>
</reference>
<proteinExistence type="predicted"/>
<dbReference type="Proteomes" id="UP001201812">
    <property type="component" value="Unassembled WGS sequence"/>
</dbReference>
<evidence type="ECO:0000313" key="2">
    <source>
        <dbReference type="EMBL" id="KAI1711364.1"/>
    </source>
</evidence>
<accession>A0AAD4QZE6</accession>
<organism evidence="2 3">
    <name type="scientific">Ditylenchus destructor</name>
    <dbReference type="NCBI Taxonomy" id="166010"/>
    <lineage>
        <taxon>Eukaryota</taxon>
        <taxon>Metazoa</taxon>
        <taxon>Ecdysozoa</taxon>
        <taxon>Nematoda</taxon>
        <taxon>Chromadorea</taxon>
        <taxon>Rhabditida</taxon>
        <taxon>Tylenchina</taxon>
        <taxon>Tylenchomorpha</taxon>
        <taxon>Sphaerularioidea</taxon>
        <taxon>Anguinidae</taxon>
        <taxon>Anguininae</taxon>
        <taxon>Ditylenchus</taxon>
    </lineage>
</organism>
<dbReference type="AlphaFoldDB" id="A0AAD4QZE6"/>
<keyword evidence="1" id="KW-0732">Signal</keyword>
<feature type="signal peptide" evidence="1">
    <location>
        <begin position="1"/>
        <end position="20"/>
    </location>
</feature>
<comment type="caution">
    <text evidence="2">The sequence shown here is derived from an EMBL/GenBank/DDBJ whole genome shotgun (WGS) entry which is preliminary data.</text>
</comment>
<keyword evidence="3" id="KW-1185">Reference proteome</keyword>
<name>A0AAD4QZE6_9BILA</name>
<dbReference type="EMBL" id="JAKKPZ010000022">
    <property type="protein sequence ID" value="KAI1711364.1"/>
    <property type="molecule type" value="Genomic_DNA"/>
</dbReference>
<sequence>MKSLLLLVLVLFGFLGFDDAKAVNPVGIPCLNIKECPQVPPHYCSIVTGICVKVRDGNGLKNRQLYDPDASIVA</sequence>
<evidence type="ECO:0000256" key="1">
    <source>
        <dbReference type="SAM" id="SignalP"/>
    </source>
</evidence>
<protein>
    <submittedName>
        <fullName evidence="2">Uncharacterized protein</fullName>
    </submittedName>
</protein>
<gene>
    <name evidence="2" type="ORF">DdX_10242</name>
</gene>